<dbReference type="PANTHER" id="PTHR23163">
    <property type="entry name" value="RING FINGER PROTEIN-RELATED"/>
    <property type="match status" value="1"/>
</dbReference>
<keyword evidence="12 14" id="KW-0539">Nucleus</keyword>
<evidence type="ECO:0000256" key="9">
    <source>
        <dbReference type="ARBA" id="ARBA00022833"/>
    </source>
</evidence>
<dbReference type="PANTHER" id="PTHR23163:SF0">
    <property type="entry name" value="E3 UBIQUITIN-PROTEIN LIGASE BRE1"/>
    <property type="match status" value="1"/>
</dbReference>
<name>A0ABN7SPH2_OIKDI</name>
<dbReference type="InterPro" id="IPR013083">
    <property type="entry name" value="Znf_RING/FYVE/PHD"/>
</dbReference>
<keyword evidence="6 14" id="KW-0479">Metal-binding</keyword>
<keyword evidence="10 14" id="KW-0156">Chromatin regulator</keyword>
<dbReference type="InterPro" id="IPR013956">
    <property type="entry name" value="E3_ubiquit_lig_Bre1"/>
</dbReference>
<evidence type="ECO:0000256" key="10">
    <source>
        <dbReference type="ARBA" id="ARBA00022853"/>
    </source>
</evidence>
<comment type="similarity">
    <text evidence="4 14">Belongs to the BRE1 family.</text>
</comment>
<evidence type="ECO:0000256" key="6">
    <source>
        <dbReference type="ARBA" id="ARBA00022723"/>
    </source>
</evidence>
<keyword evidence="9 14" id="KW-0862">Zinc</keyword>
<dbReference type="InterPro" id="IPR017907">
    <property type="entry name" value="Znf_RING_CS"/>
</dbReference>
<dbReference type="EMBL" id="OU015569">
    <property type="protein sequence ID" value="CAG5099971.1"/>
    <property type="molecule type" value="Genomic_DNA"/>
</dbReference>
<evidence type="ECO:0000256" key="12">
    <source>
        <dbReference type="ARBA" id="ARBA00023242"/>
    </source>
</evidence>
<evidence type="ECO:0000256" key="5">
    <source>
        <dbReference type="ARBA" id="ARBA00022679"/>
    </source>
</evidence>
<evidence type="ECO:0000256" key="2">
    <source>
        <dbReference type="ARBA" id="ARBA00004123"/>
    </source>
</evidence>
<evidence type="ECO:0000313" key="17">
    <source>
        <dbReference type="EMBL" id="CAG5099971.1"/>
    </source>
</evidence>
<dbReference type="SUPFAM" id="SSF57850">
    <property type="entry name" value="RING/U-box"/>
    <property type="match status" value="1"/>
</dbReference>
<dbReference type="EC" id="2.3.2.27" evidence="14"/>
<keyword evidence="11 14" id="KW-0175">Coiled coil</keyword>
<dbReference type="Gene3D" id="3.30.40.10">
    <property type="entry name" value="Zinc/RING finger domain, C3HC4 (zinc finger)"/>
    <property type="match status" value="1"/>
</dbReference>
<evidence type="ECO:0000256" key="14">
    <source>
        <dbReference type="RuleBase" id="RU365038"/>
    </source>
</evidence>
<dbReference type="InterPro" id="IPR001841">
    <property type="entry name" value="Znf_RING"/>
</dbReference>
<keyword evidence="18" id="KW-1185">Reference proteome</keyword>
<gene>
    <name evidence="17" type="ORF">OKIOD_LOCUS8339</name>
</gene>
<comment type="pathway">
    <text evidence="3 14">Protein modification; protein ubiquitination.</text>
</comment>
<evidence type="ECO:0000313" key="18">
    <source>
        <dbReference type="Proteomes" id="UP001158576"/>
    </source>
</evidence>
<evidence type="ECO:0000256" key="13">
    <source>
        <dbReference type="PROSITE-ProRule" id="PRU00175"/>
    </source>
</evidence>
<comment type="catalytic activity">
    <reaction evidence="1 14">
        <text>S-ubiquitinyl-[E2 ubiquitin-conjugating enzyme]-L-cysteine + [acceptor protein]-L-lysine = [E2 ubiquitin-conjugating enzyme]-L-cysteine + N(6)-ubiquitinyl-[acceptor protein]-L-lysine.</text>
        <dbReference type="EC" id="2.3.2.27"/>
    </reaction>
</comment>
<keyword evidence="7 13" id="KW-0863">Zinc-finger</keyword>
<sequence length="254" mass="29203">MNKPAPCLYINAGYVTSYGTRGQCHECKLASDRTALILESRYCAVCAPRKLPANTTAKYEPSDGKFKCPAKNCNEDQLSFEQFVIGTCCEKASNPERNRKSTTRLMWTVNRIYEKAKDEEFSANKRAETSKKKVEEAKKSLAEAEQEEKDADENLEAKKEWRKKVQKRRLFVTLDEAKEDNPELDDTILIKQSKMDDKLKCSVCFDLYDDNRPQVVLITCFHHFCEACINALQPKNCPKCRTRFTPAKVKKIFD</sequence>
<comment type="subcellular location">
    <subcellularLocation>
        <location evidence="2 14">Nucleus</location>
    </subcellularLocation>
</comment>
<dbReference type="Proteomes" id="UP001158576">
    <property type="component" value="Chromosome XSR"/>
</dbReference>
<evidence type="ECO:0000256" key="11">
    <source>
        <dbReference type="ARBA" id="ARBA00023054"/>
    </source>
</evidence>
<dbReference type="SMART" id="SM00184">
    <property type="entry name" value="RING"/>
    <property type="match status" value="1"/>
</dbReference>
<organism evidence="17 18">
    <name type="scientific">Oikopleura dioica</name>
    <name type="common">Tunicate</name>
    <dbReference type="NCBI Taxonomy" id="34765"/>
    <lineage>
        <taxon>Eukaryota</taxon>
        <taxon>Metazoa</taxon>
        <taxon>Chordata</taxon>
        <taxon>Tunicata</taxon>
        <taxon>Appendicularia</taxon>
        <taxon>Copelata</taxon>
        <taxon>Oikopleuridae</taxon>
        <taxon>Oikopleura</taxon>
    </lineage>
</organism>
<evidence type="ECO:0000256" key="8">
    <source>
        <dbReference type="ARBA" id="ARBA00022786"/>
    </source>
</evidence>
<protein>
    <recommendedName>
        <fullName evidence="14">E3 ubiquitin protein ligase</fullName>
        <ecNumber evidence="14">2.3.2.27</ecNumber>
    </recommendedName>
</protein>
<evidence type="ECO:0000256" key="15">
    <source>
        <dbReference type="SAM" id="Coils"/>
    </source>
</evidence>
<evidence type="ECO:0000259" key="16">
    <source>
        <dbReference type="PROSITE" id="PS50089"/>
    </source>
</evidence>
<dbReference type="PROSITE" id="PS50089">
    <property type="entry name" value="ZF_RING_2"/>
    <property type="match status" value="1"/>
</dbReference>
<keyword evidence="5 14" id="KW-0808">Transferase</keyword>
<reference evidence="17 18" key="1">
    <citation type="submission" date="2021-04" db="EMBL/GenBank/DDBJ databases">
        <authorList>
            <person name="Bliznina A."/>
        </authorList>
    </citation>
    <scope>NUCLEOTIDE SEQUENCE [LARGE SCALE GENOMIC DNA]</scope>
</reference>
<dbReference type="PROSITE" id="PS00518">
    <property type="entry name" value="ZF_RING_1"/>
    <property type="match status" value="1"/>
</dbReference>
<feature type="domain" description="RING-type" evidence="16">
    <location>
        <begin position="201"/>
        <end position="241"/>
    </location>
</feature>
<evidence type="ECO:0000256" key="7">
    <source>
        <dbReference type="ARBA" id="ARBA00022771"/>
    </source>
</evidence>
<evidence type="ECO:0000256" key="4">
    <source>
        <dbReference type="ARBA" id="ARBA00005555"/>
    </source>
</evidence>
<proteinExistence type="inferred from homology"/>
<dbReference type="Pfam" id="PF14634">
    <property type="entry name" value="zf-RING_5"/>
    <property type="match status" value="1"/>
</dbReference>
<accession>A0ABN7SPH2</accession>
<feature type="coiled-coil region" evidence="15">
    <location>
        <begin position="124"/>
        <end position="164"/>
    </location>
</feature>
<evidence type="ECO:0000256" key="1">
    <source>
        <dbReference type="ARBA" id="ARBA00000900"/>
    </source>
</evidence>
<evidence type="ECO:0000256" key="3">
    <source>
        <dbReference type="ARBA" id="ARBA00004906"/>
    </source>
</evidence>
<keyword evidence="8 14" id="KW-0833">Ubl conjugation pathway</keyword>